<dbReference type="Gene3D" id="1.10.10.10">
    <property type="entry name" value="Winged helix-like DNA-binding domain superfamily/Winged helix DNA-binding domain"/>
    <property type="match status" value="1"/>
</dbReference>
<evidence type="ECO:0000256" key="2">
    <source>
        <dbReference type="ARBA" id="ARBA00023125"/>
    </source>
</evidence>
<dbReference type="PROSITE" id="PS50949">
    <property type="entry name" value="HTH_GNTR"/>
    <property type="match status" value="1"/>
</dbReference>
<dbReference type="Gene3D" id="1.20.120.530">
    <property type="entry name" value="GntR ligand-binding domain-like"/>
    <property type="match status" value="1"/>
</dbReference>
<dbReference type="EMBL" id="FMJD01000008">
    <property type="protein sequence ID" value="SCM76495.1"/>
    <property type="molecule type" value="Genomic_DNA"/>
</dbReference>
<keyword evidence="1" id="KW-0805">Transcription regulation</keyword>
<dbReference type="GO" id="GO:0003677">
    <property type="term" value="F:DNA binding"/>
    <property type="evidence" value="ECO:0007669"/>
    <property type="project" value="UniProtKB-KW"/>
</dbReference>
<dbReference type="PANTHER" id="PTHR43537">
    <property type="entry name" value="TRANSCRIPTIONAL REGULATOR, GNTR FAMILY"/>
    <property type="match status" value="1"/>
</dbReference>
<dbReference type="SMART" id="SM00345">
    <property type="entry name" value="HTH_GNTR"/>
    <property type="match status" value="1"/>
</dbReference>
<feature type="domain" description="HTH gntR-type" evidence="4">
    <location>
        <begin position="22"/>
        <end position="89"/>
    </location>
</feature>
<evidence type="ECO:0000256" key="1">
    <source>
        <dbReference type="ARBA" id="ARBA00023015"/>
    </source>
</evidence>
<proteinExistence type="predicted"/>
<protein>
    <submittedName>
        <fullName evidence="5">Transcriptional regulator, GntR family</fullName>
    </submittedName>
</protein>
<dbReference type="InterPro" id="IPR036390">
    <property type="entry name" value="WH_DNA-bd_sf"/>
</dbReference>
<evidence type="ECO:0000256" key="3">
    <source>
        <dbReference type="ARBA" id="ARBA00023163"/>
    </source>
</evidence>
<dbReference type="GO" id="GO:0003700">
    <property type="term" value="F:DNA-binding transcription factor activity"/>
    <property type="evidence" value="ECO:0007669"/>
    <property type="project" value="InterPro"/>
</dbReference>
<accession>A0A212LG20</accession>
<evidence type="ECO:0000313" key="5">
    <source>
        <dbReference type="EMBL" id="SCM76495.1"/>
    </source>
</evidence>
<dbReference type="AlphaFoldDB" id="A0A212LG20"/>
<dbReference type="PANTHER" id="PTHR43537:SF5">
    <property type="entry name" value="UXU OPERON TRANSCRIPTIONAL REGULATOR"/>
    <property type="match status" value="1"/>
</dbReference>
<organism evidence="5">
    <name type="scientific">uncultured Pleomorphomonas sp</name>
    <dbReference type="NCBI Taxonomy" id="442121"/>
    <lineage>
        <taxon>Bacteria</taxon>
        <taxon>Pseudomonadati</taxon>
        <taxon>Pseudomonadota</taxon>
        <taxon>Alphaproteobacteria</taxon>
        <taxon>Hyphomicrobiales</taxon>
        <taxon>Pleomorphomonadaceae</taxon>
        <taxon>Pleomorphomonas</taxon>
        <taxon>environmental samples</taxon>
    </lineage>
</organism>
<dbReference type="CDD" id="cd07377">
    <property type="entry name" value="WHTH_GntR"/>
    <property type="match status" value="1"/>
</dbReference>
<dbReference type="InterPro" id="IPR036388">
    <property type="entry name" value="WH-like_DNA-bd_sf"/>
</dbReference>
<dbReference type="Pfam" id="PF00392">
    <property type="entry name" value="GntR"/>
    <property type="match status" value="1"/>
</dbReference>
<sequence>MSEELFTTVWRVGQPASPSRVMNAAQLIHFHLRNEIISMRRRPGEPVNEKDIAQTYRVSRTPVREALLRLSEEGLIDIVAKSGTIVSRIPADELPEAILARKAIEQMTARMAAELAAKSDILKLRAIVERQNEALRSNDINGFHEEDEALHRAIMGAAGYPGIWRFVEEIKVQLDRFRRLTLPQAHRMERALAEHTELVDAIGAGHPERAATVIGNHLDWLGASLAEIREINPDYFSGNPEDAHSRWIRRALAPAANPVTFGGSRFDEPDRDLHGRHMEIKGHEGA</sequence>
<gene>
    <name evidence="5" type="ORF">KL86PLE_40300</name>
</gene>
<keyword evidence="3" id="KW-0804">Transcription</keyword>
<dbReference type="Pfam" id="PF07729">
    <property type="entry name" value="FCD"/>
    <property type="match status" value="1"/>
</dbReference>
<evidence type="ECO:0000259" key="4">
    <source>
        <dbReference type="PROSITE" id="PS50949"/>
    </source>
</evidence>
<reference evidence="5" key="1">
    <citation type="submission" date="2016-08" db="EMBL/GenBank/DDBJ databases">
        <authorList>
            <person name="Seilhamer J.J."/>
        </authorList>
    </citation>
    <scope>NUCLEOTIDE SEQUENCE</scope>
    <source>
        <strain evidence="5">86</strain>
    </source>
</reference>
<name>A0A212LG20_9HYPH</name>
<dbReference type="SUPFAM" id="SSF48008">
    <property type="entry name" value="GntR ligand-binding domain-like"/>
    <property type="match status" value="1"/>
</dbReference>
<dbReference type="InterPro" id="IPR008920">
    <property type="entry name" value="TF_FadR/GntR_C"/>
</dbReference>
<dbReference type="PRINTS" id="PR00035">
    <property type="entry name" value="HTHGNTR"/>
</dbReference>
<keyword evidence="2" id="KW-0238">DNA-binding</keyword>
<dbReference type="InterPro" id="IPR000524">
    <property type="entry name" value="Tscrpt_reg_HTH_GntR"/>
</dbReference>
<dbReference type="SMART" id="SM00895">
    <property type="entry name" value="FCD"/>
    <property type="match status" value="1"/>
</dbReference>
<dbReference type="SUPFAM" id="SSF46785">
    <property type="entry name" value="Winged helix' DNA-binding domain"/>
    <property type="match status" value="1"/>
</dbReference>
<dbReference type="InterPro" id="IPR011711">
    <property type="entry name" value="GntR_C"/>
</dbReference>